<protein>
    <submittedName>
        <fullName evidence="1">Uncharacterized protein</fullName>
    </submittedName>
</protein>
<evidence type="ECO:0000313" key="2">
    <source>
        <dbReference type="Proteomes" id="UP001140234"/>
    </source>
</evidence>
<evidence type="ECO:0000313" key="1">
    <source>
        <dbReference type="EMBL" id="KAJ2772890.1"/>
    </source>
</evidence>
<dbReference type="Proteomes" id="UP001140234">
    <property type="component" value="Unassembled WGS sequence"/>
</dbReference>
<name>A0ACC1K417_9FUNG</name>
<sequence length="149" mass="16262">MLSQAAAPAADDAGWRLEPAAYATDEARAHVVAEAEGTGSNHARRQEVLDRLTRYRDYYASEMARQQERIDDIDKALGALDQSVSSDSRGCAIGRLKTLHEDAQRCLAEAQLARNRQEMEIAAWSSAPMNCPPQQSAPPCLTPLGGPRQ</sequence>
<dbReference type="EMBL" id="JANBUJ010000302">
    <property type="protein sequence ID" value="KAJ2772890.1"/>
    <property type="molecule type" value="Genomic_DNA"/>
</dbReference>
<accession>A0ACC1K417</accession>
<keyword evidence="2" id="KW-1185">Reference proteome</keyword>
<proteinExistence type="predicted"/>
<gene>
    <name evidence="1" type="ORF">IWQ57_001562</name>
</gene>
<organism evidence="1 2">
    <name type="scientific">Coemansia nantahalensis</name>
    <dbReference type="NCBI Taxonomy" id="2789366"/>
    <lineage>
        <taxon>Eukaryota</taxon>
        <taxon>Fungi</taxon>
        <taxon>Fungi incertae sedis</taxon>
        <taxon>Zoopagomycota</taxon>
        <taxon>Kickxellomycotina</taxon>
        <taxon>Kickxellomycetes</taxon>
        <taxon>Kickxellales</taxon>
        <taxon>Kickxellaceae</taxon>
        <taxon>Coemansia</taxon>
    </lineage>
</organism>
<reference evidence="1" key="1">
    <citation type="submission" date="2022-07" db="EMBL/GenBank/DDBJ databases">
        <title>Phylogenomic reconstructions and comparative analyses of Kickxellomycotina fungi.</title>
        <authorList>
            <person name="Reynolds N.K."/>
            <person name="Stajich J.E."/>
            <person name="Barry K."/>
            <person name="Grigoriev I.V."/>
            <person name="Crous P."/>
            <person name="Smith M.E."/>
        </authorList>
    </citation>
    <scope>NUCLEOTIDE SEQUENCE</scope>
    <source>
        <strain evidence="1">CBS 109366</strain>
    </source>
</reference>
<comment type="caution">
    <text evidence="1">The sequence shown here is derived from an EMBL/GenBank/DDBJ whole genome shotgun (WGS) entry which is preliminary data.</text>
</comment>